<protein>
    <recommendedName>
        <fullName evidence="4">PAP2 superfamily protein</fullName>
    </recommendedName>
</protein>
<feature type="transmembrane region" description="Helical" evidence="1">
    <location>
        <begin position="105"/>
        <end position="123"/>
    </location>
</feature>
<dbReference type="AlphaFoldDB" id="A0A239ADN6"/>
<organism evidence="2 3">
    <name type="scientific">Dokdonia pacifica</name>
    <dbReference type="NCBI Taxonomy" id="1627892"/>
    <lineage>
        <taxon>Bacteria</taxon>
        <taxon>Pseudomonadati</taxon>
        <taxon>Bacteroidota</taxon>
        <taxon>Flavobacteriia</taxon>
        <taxon>Flavobacteriales</taxon>
        <taxon>Flavobacteriaceae</taxon>
        <taxon>Dokdonia</taxon>
    </lineage>
</organism>
<dbReference type="Proteomes" id="UP000198379">
    <property type="component" value="Unassembled WGS sequence"/>
</dbReference>
<feature type="transmembrane region" description="Helical" evidence="1">
    <location>
        <begin position="81"/>
        <end position="99"/>
    </location>
</feature>
<name>A0A239ADN6_9FLAO</name>
<sequence>MKYIIRSLSYIFHPLLMPIIGVLLYFKISPRFFNPAFLFSKLFATTIMTVIIPILSYYMLKNLNLVSDINLKNVKERRYPLLMQLLFTFLLIQIVFKGYEIPELHFFFVAILGSSLAAFILALFSFKASLHMIGISGLVVFIMGLSIHYNQNLLLLIAFLIIGCGGTATSRLEAKAHTYIELIIGFFVGALPQLMAFKYWF</sequence>
<evidence type="ECO:0008006" key="4">
    <source>
        <dbReference type="Google" id="ProtNLM"/>
    </source>
</evidence>
<evidence type="ECO:0000313" key="2">
    <source>
        <dbReference type="EMBL" id="SNR93690.1"/>
    </source>
</evidence>
<feature type="transmembrane region" description="Helical" evidence="1">
    <location>
        <begin position="179"/>
        <end position="200"/>
    </location>
</feature>
<keyword evidence="1" id="KW-0472">Membrane</keyword>
<keyword evidence="1" id="KW-0812">Transmembrane</keyword>
<accession>A0A239ADN6</accession>
<feature type="transmembrane region" description="Helical" evidence="1">
    <location>
        <begin position="153"/>
        <end position="172"/>
    </location>
</feature>
<feature type="transmembrane region" description="Helical" evidence="1">
    <location>
        <begin position="7"/>
        <end position="26"/>
    </location>
</feature>
<feature type="transmembrane region" description="Helical" evidence="1">
    <location>
        <begin position="38"/>
        <end position="60"/>
    </location>
</feature>
<evidence type="ECO:0000313" key="3">
    <source>
        <dbReference type="Proteomes" id="UP000198379"/>
    </source>
</evidence>
<dbReference type="RefSeq" id="WP_089372153.1">
    <property type="nucleotide sequence ID" value="NZ_BMEP01000008.1"/>
</dbReference>
<feature type="transmembrane region" description="Helical" evidence="1">
    <location>
        <begin position="130"/>
        <end position="147"/>
    </location>
</feature>
<reference evidence="2 3" key="1">
    <citation type="submission" date="2017-06" db="EMBL/GenBank/DDBJ databases">
        <authorList>
            <person name="Kim H.J."/>
            <person name="Triplett B.A."/>
        </authorList>
    </citation>
    <scope>NUCLEOTIDE SEQUENCE [LARGE SCALE GENOMIC DNA]</scope>
    <source>
        <strain evidence="2 3">DSM 25597</strain>
    </source>
</reference>
<gene>
    <name evidence="2" type="ORF">SAMN06265376_104355</name>
</gene>
<keyword evidence="1" id="KW-1133">Transmembrane helix</keyword>
<keyword evidence="3" id="KW-1185">Reference proteome</keyword>
<dbReference type="EMBL" id="FZNY01000004">
    <property type="protein sequence ID" value="SNR93690.1"/>
    <property type="molecule type" value="Genomic_DNA"/>
</dbReference>
<evidence type="ECO:0000256" key="1">
    <source>
        <dbReference type="SAM" id="Phobius"/>
    </source>
</evidence>
<proteinExistence type="predicted"/>
<dbReference type="OrthoDB" id="9786064at2"/>